<dbReference type="PANTHER" id="PTHR14374">
    <property type="entry name" value="FOIE GRAS"/>
    <property type="match status" value="1"/>
</dbReference>
<dbReference type="InterPro" id="IPR021773">
    <property type="entry name" value="TPC11"/>
</dbReference>
<evidence type="ECO:0000313" key="2">
    <source>
        <dbReference type="EMBL" id="KAE8726536.1"/>
    </source>
</evidence>
<dbReference type="Pfam" id="PF11817">
    <property type="entry name" value="Foie-gras_1"/>
    <property type="match status" value="1"/>
</dbReference>
<dbReference type="AlphaFoldDB" id="A0A6A3CCN0"/>
<sequence>MEEYPEELRSPPVALVALVGCSEQHGAIITHLLSQQPPINTLALPEFAQLTHLLQRSSSSYSPPTGFLKRDWLAKHRTKIPAVVAAFFSWDHVSGDPAQWVQVCSDLDDLKASIRPRNTKLLLAVVGKSEDISEDRLLALGKRAEVDSKSLLLYNPDPSQLDNSLQRLSARFSELGATFYKDEGRRIKARIEKKNFSTPDLQVHYCFKVAVYAEFQRDWAEALRFYEDAYHALLGICTLLLHGGKLNEAVAWFRQHIESYKTLDAPPEVIFLHWEWLSRQFLVFAELLDSSSATLPSASSQPLGTANQPLNEWEFHPAYYYQSAAQYMKEKRSALELAVSNSETFNEYDDGSAESVVPSVYIGQFGRLLEQGDDSAIQPITDDEYTRYVIAEGKGFQDSFEIIALLKKCNEMHSNRKFQRMGSLYAFQISRENFSLGDFRNAKQFFDGVANLCRQEGWVTLLWEVLGYLRECSRKQEIFAFISGESRPETLNGLDLKVTGDNTLHLEIDLVSPLRSVLLASVAFHEKILKSGVSSSITISLLSPLPLSFEIDQLEVQFNQSQCNFIIMNAQKVH</sequence>
<dbReference type="PANTHER" id="PTHR14374:SF0">
    <property type="entry name" value="TRAFFICKING PROTEIN PARTICLE COMPLEX SUBUNIT 11"/>
    <property type="match status" value="1"/>
</dbReference>
<dbReference type="Proteomes" id="UP000436088">
    <property type="component" value="Unassembled WGS sequence"/>
</dbReference>
<dbReference type="EMBL" id="VEPZ02000354">
    <property type="protein sequence ID" value="KAE8726536.1"/>
    <property type="molecule type" value="Genomic_DNA"/>
</dbReference>
<keyword evidence="3" id="KW-1185">Reference proteome</keyword>
<feature type="domain" description="Trafficking protein particle complex subunit 11" evidence="1">
    <location>
        <begin position="236"/>
        <end position="475"/>
    </location>
</feature>
<protein>
    <submittedName>
        <fullName evidence="2">RNA-binding protein 24-like isoform X1</fullName>
    </submittedName>
</protein>
<comment type="caution">
    <text evidence="2">The sequence shown here is derived from an EMBL/GenBank/DDBJ whole genome shotgun (WGS) entry which is preliminary data.</text>
</comment>
<name>A0A6A3CCN0_HIBSY</name>
<accession>A0A6A3CCN0</accession>
<organism evidence="2 3">
    <name type="scientific">Hibiscus syriacus</name>
    <name type="common">Rose of Sharon</name>
    <dbReference type="NCBI Taxonomy" id="106335"/>
    <lineage>
        <taxon>Eukaryota</taxon>
        <taxon>Viridiplantae</taxon>
        <taxon>Streptophyta</taxon>
        <taxon>Embryophyta</taxon>
        <taxon>Tracheophyta</taxon>
        <taxon>Spermatophyta</taxon>
        <taxon>Magnoliopsida</taxon>
        <taxon>eudicotyledons</taxon>
        <taxon>Gunneridae</taxon>
        <taxon>Pentapetalae</taxon>
        <taxon>rosids</taxon>
        <taxon>malvids</taxon>
        <taxon>Malvales</taxon>
        <taxon>Malvaceae</taxon>
        <taxon>Malvoideae</taxon>
        <taxon>Hibiscus</taxon>
    </lineage>
</organism>
<evidence type="ECO:0000259" key="1">
    <source>
        <dbReference type="Pfam" id="PF11817"/>
    </source>
</evidence>
<proteinExistence type="predicted"/>
<gene>
    <name evidence="2" type="ORF">F3Y22_tig00006663pilonHSYRG00009</name>
</gene>
<reference evidence="2" key="1">
    <citation type="submission" date="2019-09" db="EMBL/GenBank/DDBJ databases">
        <title>Draft genome information of white flower Hibiscus syriacus.</title>
        <authorList>
            <person name="Kim Y.-M."/>
        </authorList>
    </citation>
    <scope>NUCLEOTIDE SEQUENCE [LARGE SCALE GENOMIC DNA]</scope>
    <source>
        <strain evidence="2">YM2019G1</strain>
    </source>
</reference>
<evidence type="ECO:0000313" key="3">
    <source>
        <dbReference type="Proteomes" id="UP000436088"/>
    </source>
</evidence>